<evidence type="ECO:0000313" key="1">
    <source>
        <dbReference type="EMBL" id="KAG7562628.1"/>
    </source>
</evidence>
<keyword evidence="2" id="KW-1185">Reference proteome</keyword>
<gene>
    <name evidence="1" type="ORF">FFLO_01895</name>
</gene>
<dbReference type="EMBL" id="JABELV010000028">
    <property type="protein sequence ID" value="KAG7562628.1"/>
    <property type="molecule type" value="Genomic_DNA"/>
</dbReference>
<dbReference type="AlphaFoldDB" id="A0A8K0JNP8"/>
<reference evidence="1" key="1">
    <citation type="submission" date="2020-04" db="EMBL/GenBank/DDBJ databases">
        <title>Analysis of mating type loci in Filobasidium floriforme.</title>
        <authorList>
            <person name="Nowrousian M."/>
        </authorList>
    </citation>
    <scope>NUCLEOTIDE SEQUENCE</scope>
    <source>
        <strain evidence="1">CBS 6242</strain>
    </source>
</reference>
<dbReference type="Proteomes" id="UP000812966">
    <property type="component" value="Unassembled WGS sequence"/>
</dbReference>
<evidence type="ECO:0000313" key="2">
    <source>
        <dbReference type="Proteomes" id="UP000812966"/>
    </source>
</evidence>
<comment type="caution">
    <text evidence="1">The sequence shown here is derived from an EMBL/GenBank/DDBJ whole genome shotgun (WGS) entry which is preliminary data.</text>
</comment>
<sequence>MAGNPSGLNSGWLAEIEYSMMRLRNSALAEYGFTKNRSTVFLDAVLRRQPDNICAIMGYVGSEHMRLPMVLDAYYRDLDPTQIHHSRKQCEPQRSEHWYQLVGAMIMDRRASSSTGILDYLILIRLYDRFFKCPFT</sequence>
<accession>A0A8K0JNP8</accession>
<protein>
    <submittedName>
        <fullName evidence="1">Uncharacterized protein</fullName>
    </submittedName>
</protein>
<organism evidence="1 2">
    <name type="scientific">Filobasidium floriforme</name>
    <dbReference type="NCBI Taxonomy" id="5210"/>
    <lineage>
        <taxon>Eukaryota</taxon>
        <taxon>Fungi</taxon>
        <taxon>Dikarya</taxon>
        <taxon>Basidiomycota</taxon>
        <taxon>Agaricomycotina</taxon>
        <taxon>Tremellomycetes</taxon>
        <taxon>Filobasidiales</taxon>
        <taxon>Filobasidiaceae</taxon>
        <taxon>Filobasidium</taxon>
    </lineage>
</organism>
<name>A0A8K0JNP8_9TREE</name>
<proteinExistence type="predicted"/>